<proteinExistence type="predicted"/>
<dbReference type="Pfam" id="PF00590">
    <property type="entry name" value="TP_methylase"/>
    <property type="match status" value="1"/>
</dbReference>
<dbReference type="EMBL" id="JABVCQ010000003">
    <property type="protein sequence ID" value="MBB1125010.1"/>
    <property type="molecule type" value="Genomic_DNA"/>
</dbReference>
<keyword evidence="4 7" id="KW-0808">Transferase</keyword>
<keyword evidence="8" id="KW-1185">Reference proteome</keyword>
<dbReference type="InterPro" id="IPR051810">
    <property type="entry name" value="Precorrin_MeTrfase"/>
</dbReference>
<dbReference type="SUPFAM" id="SSF53790">
    <property type="entry name" value="Tetrapyrrole methylase"/>
    <property type="match status" value="1"/>
</dbReference>
<dbReference type="Proteomes" id="UP000548632">
    <property type="component" value="Unassembled WGS sequence"/>
</dbReference>
<organism evidence="7 8">
    <name type="scientific">Thiospirillum jenense</name>
    <dbReference type="NCBI Taxonomy" id="1653858"/>
    <lineage>
        <taxon>Bacteria</taxon>
        <taxon>Pseudomonadati</taxon>
        <taxon>Pseudomonadota</taxon>
        <taxon>Gammaproteobacteria</taxon>
        <taxon>Chromatiales</taxon>
        <taxon>Chromatiaceae</taxon>
        <taxon>Thiospirillum</taxon>
    </lineage>
</organism>
<evidence type="ECO:0000259" key="6">
    <source>
        <dbReference type="Pfam" id="PF00590"/>
    </source>
</evidence>
<feature type="domain" description="Tetrapyrrole methylase" evidence="6">
    <location>
        <begin position="10"/>
        <end position="218"/>
    </location>
</feature>
<keyword evidence="3 7" id="KW-0489">Methyltransferase</keyword>
<dbReference type="GO" id="GO:0009236">
    <property type="term" value="P:cobalamin biosynthetic process"/>
    <property type="evidence" value="ECO:0007669"/>
    <property type="project" value="UniProtKB-UniPathway"/>
</dbReference>
<dbReference type="AlphaFoldDB" id="A0A839H8W9"/>
<gene>
    <name evidence="7" type="primary">cobJ</name>
    <name evidence="7" type="ORF">HUK38_02040</name>
</gene>
<evidence type="ECO:0000256" key="4">
    <source>
        <dbReference type="ARBA" id="ARBA00022679"/>
    </source>
</evidence>
<comment type="caution">
    <text evidence="7">The sequence shown here is derived from an EMBL/GenBank/DDBJ whole genome shotgun (WGS) entry which is preliminary data.</text>
</comment>
<dbReference type="Gene3D" id="3.30.950.10">
    <property type="entry name" value="Methyltransferase, Cobalt-precorrin-4 Transmethylase, Domain 2"/>
    <property type="match status" value="1"/>
</dbReference>
<evidence type="ECO:0000256" key="1">
    <source>
        <dbReference type="ARBA" id="ARBA00004953"/>
    </source>
</evidence>
<dbReference type="RefSeq" id="WP_182582119.1">
    <property type="nucleotide sequence ID" value="NZ_JABVCQ010000003.1"/>
</dbReference>
<dbReference type="NCBIfam" id="TIGR01466">
    <property type="entry name" value="cobJ_cbiH"/>
    <property type="match status" value="1"/>
</dbReference>
<evidence type="ECO:0000256" key="3">
    <source>
        <dbReference type="ARBA" id="ARBA00022603"/>
    </source>
</evidence>
<dbReference type="UniPathway" id="UPA00148"/>
<dbReference type="CDD" id="cd11646">
    <property type="entry name" value="Precorrin_3B_C17_MT"/>
    <property type="match status" value="1"/>
</dbReference>
<dbReference type="InterPro" id="IPR035996">
    <property type="entry name" value="4pyrrol_Methylase_sf"/>
</dbReference>
<dbReference type="InterPro" id="IPR014776">
    <property type="entry name" value="4pyrrole_Mease_sub2"/>
</dbReference>
<evidence type="ECO:0000313" key="7">
    <source>
        <dbReference type="EMBL" id="MBB1125010.1"/>
    </source>
</evidence>
<keyword evidence="5" id="KW-0949">S-adenosyl-L-methionine</keyword>
<reference evidence="7 8" key="1">
    <citation type="journal article" date="2020" name="Arch. Microbiol.">
        <title>The genome sequence of the giant phototrophic gammaproteobacterium Thiospirillum jenense gives insight into its physiological properties and phylogenetic relationships.</title>
        <authorList>
            <person name="Imhoff J.F."/>
            <person name="Meyer T.E."/>
            <person name="Kyndt J.A."/>
        </authorList>
    </citation>
    <scope>NUCLEOTIDE SEQUENCE [LARGE SCALE GENOMIC DNA]</scope>
    <source>
        <strain evidence="7 8">DSM 216</strain>
    </source>
</reference>
<dbReference type="EC" id="2.1.1.131" evidence="7"/>
<evidence type="ECO:0000313" key="8">
    <source>
        <dbReference type="Proteomes" id="UP000548632"/>
    </source>
</evidence>
<evidence type="ECO:0000256" key="5">
    <source>
        <dbReference type="ARBA" id="ARBA00022691"/>
    </source>
</evidence>
<comment type="pathway">
    <text evidence="1">Cofactor biosynthesis; adenosylcobalamin biosynthesis.</text>
</comment>
<dbReference type="PANTHER" id="PTHR47036">
    <property type="entry name" value="COBALT-FACTOR III C(17)-METHYLTRANSFERASE-RELATED"/>
    <property type="match status" value="1"/>
</dbReference>
<dbReference type="Gene3D" id="3.40.1010.10">
    <property type="entry name" value="Cobalt-precorrin-4 Transmethylase, Domain 1"/>
    <property type="match status" value="1"/>
</dbReference>
<sequence length="310" mass="33500">MNHHTQSGYLFLVGIGPGGRAQMTGQAISAINLADTIVGHTTYLRLIADLISDKVVIRRGMTAELERAQLAIEHAHAGRTVALISSGDSGIYGMAGLTFELLIQQGWQPNSGIRVEVIPGTTALITCAALVGAPLSHDFCAISLSDLLTPWPIIARRLHAAALADFVIALYNPSSGSRTRHIQEAQRLLLAQRSPTTPVACIRAAYRANQHVHFSTLELLNECELDMLTTVLIGNSQTCIHHDQLMITPRGYTNKYSPALIPLSSAAPLPDNLADFIATLRASHATPAQLATQWQLPQAYILELLNPELD</sequence>
<dbReference type="PANTHER" id="PTHR47036:SF1">
    <property type="entry name" value="COBALT-FACTOR III C(17)-METHYLTRANSFERASE-RELATED"/>
    <property type="match status" value="1"/>
</dbReference>
<dbReference type="GO" id="GO:0032259">
    <property type="term" value="P:methylation"/>
    <property type="evidence" value="ECO:0007669"/>
    <property type="project" value="UniProtKB-KW"/>
</dbReference>
<dbReference type="InterPro" id="IPR000878">
    <property type="entry name" value="4pyrrol_Mease"/>
</dbReference>
<name>A0A839H8W9_9GAMM</name>
<keyword evidence="2" id="KW-0169">Cobalamin biosynthesis</keyword>
<dbReference type="InterPro" id="IPR014777">
    <property type="entry name" value="4pyrrole_Mease_sub1"/>
</dbReference>
<dbReference type="InterPro" id="IPR006363">
    <property type="entry name" value="Cbl_synth_CobJ/CibH_dom"/>
</dbReference>
<dbReference type="GO" id="GO:0030789">
    <property type="term" value="F:precorrin-3B C17-methyltransferase activity"/>
    <property type="evidence" value="ECO:0007669"/>
    <property type="project" value="UniProtKB-EC"/>
</dbReference>
<evidence type="ECO:0000256" key="2">
    <source>
        <dbReference type="ARBA" id="ARBA00022573"/>
    </source>
</evidence>
<protein>
    <submittedName>
        <fullName evidence="7">Precorrin-3B C(17)-methyltransferase</fullName>
        <ecNumber evidence="7">2.1.1.131</ecNumber>
    </submittedName>
</protein>
<accession>A0A839H8W9</accession>